<sequence length="211" mass="22098">MALMKTDPLAPGAFSDLAAVAGGLWDPLTEGRCAAARAAVDFPDSVPLLVARLRVETDPKVFGTLESALVSIGSDAVVMGVVPLLRAPKPAVRIVGTDILRALGGRSEPVVRALLTDDDPALRMIGVTIARTLPNPDAPSWSLDMLRRESHPGVCMAALDSLAQSRPAGLRPPGLAPVLLDLKTRFPEADDIAASVDQLLRLEGLPAPRAP</sequence>
<dbReference type="AlphaFoldDB" id="A0A512HC34"/>
<name>A0A512HC34_9PROT</name>
<dbReference type="SUPFAM" id="SSF48371">
    <property type="entry name" value="ARM repeat"/>
    <property type="match status" value="1"/>
</dbReference>
<protein>
    <submittedName>
        <fullName evidence="1">PBS lyase</fullName>
    </submittedName>
</protein>
<evidence type="ECO:0000313" key="1">
    <source>
        <dbReference type="EMBL" id="GEO82999.1"/>
    </source>
</evidence>
<proteinExistence type="predicted"/>
<organism evidence="1 2">
    <name type="scientific">Pararhodospirillum oryzae</name>
    <dbReference type="NCBI Taxonomy" id="478448"/>
    <lineage>
        <taxon>Bacteria</taxon>
        <taxon>Pseudomonadati</taxon>
        <taxon>Pseudomonadota</taxon>
        <taxon>Alphaproteobacteria</taxon>
        <taxon>Rhodospirillales</taxon>
        <taxon>Rhodospirillaceae</taxon>
        <taxon>Pararhodospirillum</taxon>
    </lineage>
</organism>
<dbReference type="OrthoDB" id="7359267at2"/>
<dbReference type="RefSeq" id="WP_147165033.1">
    <property type="nucleotide sequence ID" value="NZ_BJZO01000143.1"/>
</dbReference>
<accession>A0A512HC34</accession>
<keyword evidence="1" id="KW-0456">Lyase</keyword>
<dbReference type="InterPro" id="IPR016024">
    <property type="entry name" value="ARM-type_fold"/>
</dbReference>
<reference evidence="1 2" key="1">
    <citation type="submission" date="2019-07" db="EMBL/GenBank/DDBJ databases">
        <title>Whole genome shotgun sequence of Rhodospirillum oryzae NBRC 107573.</title>
        <authorList>
            <person name="Hosoyama A."/>
            <person name="Uohara A."/>
            <person name="Ohji S."/>
            <person name="Ichikawa N."/>
        </authorList>
    </citation>
    <scope>NUCLEOTIDE SEQUENCE [LARGE SCALE GENOMIC DNA]</scope>
    <source>
        <strain evidence="1 2">NBRC 107573</strain>
    </source>
</reference>
<gene>
    <name evidence="1" type="ORF">ROR02_31300</name>
</gene>
<keyword evidence="2" id="KW-1185">Reference proteome</keyword>
<comment type="caution">
    <text evidence="1">The sequence shown here is derived from an EMBL/GenBank/DDBJ whole genome shotgun (WGS) entry which is preliminary data.</text>
</comment>
<dbReference type="EMBL" id="BJZO01000143">
    <property type="protein sequence ID" value="GEO82999.1"/>
    <property type="molecule type" value="Genomic_DNA"/>
</dbReference>
<dbReference type="Gene3D" id="1.25.10.10">
    <property type="entry name" value="Leucine-rich Repeat Variant"/>
    <property type="match status" value="1"/>
</dbReference>
<dbReference type="InterPro" id="IPR011989">
    <property type="entry name" value="ARM-like"/>
</dbReference>
<dbReference type="Proteomes" id="UP000321567">
    <property type="component" value="Unassembled WGS sequence"/>
</dbReference>
<dbReference type="GO" id="GO:0016829">
    <property type="term" value="F:lyase activity"/>
    <property type="evidence" value="ECO:0007669"/>
    <property type="project" value="UniProtKB-KW"/>
</dbReference>
<evidence type="ECO:0000313" key="2">
    <source>
        <dbReference type="Proteomes" id="UP000321567"/>
    </source>
</evidence>